<keyword evidence="5" id="KW-1185">Reference proteome</keyword>
<dbReference type="SMART" id="SM00360">
    <property type="entry name" value="RRM"/>
    <property type="match status" value="1"/>
</dbReference>
<evidence type="ECO:0000256" key="1">
    <source>
        <dbReference type="ARBA" id="ARBA00022884"/>
    </source>
</evidence>
<evidence type="ECO:0000259" key="3">
    <source>
        <dbReference type="PROSITE" id="PS50102"/>
    </source>
</evidence>
<dbReference type="AlphaFoldDB" id="A0A3S5AJC0"/>
<evidence type="ECO:0000313" key="4">
    <source>
        <dbReference type="EMBL" id="VEL25241.1"/>
    </source>
</evidence>
<sequence>MNGADSRGRDPGEVFGGGGNVGIGNGLSSIGVDEVAAGTGKGGCSLVVKNLPFSYTWQDLKRSFREFGDVRFADIAFDAQGKSRGHGTILFANAEDAARAIGTYSRCDWEVLLPNPITMMDTFGLEPGL</sequence>
<keyword evidence="1 2" id="KW-0694">RNA-binding</keyword>
<dbReference type="Gene3D" id="3.30.70.330">
    <property type="match status" value="1"/>
</dbReference>
<dbReference type="PANTHER" id="PTHR23003:SF3">
    <property type="entry name" value="FI21236P1-RELATED"/>
    <property type="match status" value="1"/>
</dbReference>
<dbReference type="OrthoDB" id="610462at2759"/>
<dbReference type="GO" id="GO:0003729">
    <property type="term" value="F:mRNA binding"/>
    <property type="evidence" value="ECO:0007669"/>
    <property type="project" value="TreeGrafter"/>
</dbReference>
<dbReference type="Pfam" id="PF00076">
    <property type="entry name" value="RRM_1"/>
    <property type="match status" value="1"/>
</dbReference>
<accession>A0A3S5AJC0</accession>
<proteinExistence type="predicted"/>
<feature type="domain" description="RRM" evidence="3">
    <location>
        <begin position="44"/>
        <end position="101"/>
    </location>
</feature>
<dbReference type="EMBL" id="CAAALY010072523">
    <property type="protein sequence ID" value="VEL25241.1"/>
    <property type="molecule type" value="Genomic_DNA"/>
</dbReference>
<comment type="caution">
    <text evidence="4">The sequence shown here is derived from an EMBL/GenBank/DDBJ whole genome shotgun (WGS) entry which is preliminary data.</text>
</comment>
<dbReference type="GO" id="GO:0005634">
    <property type="term" value="C:nucleus"/>
    <property type="evidence" value="ECO:0007669"/>
    <property type="project" value="TreeGrafter"/>
</dbReference>
<gene>
    <name evidence="4" type="ORF">PXEA_LOCUS18681</name>
</gene>
<dbReference type="InterPro" id="IPR035979">
    <property type="entry name" value="RBD_domain_sf"/>
</dbReference>
<organism evidence="4 5">
    <name type="scientific">Protopolystoma xenopodis</name>
    <dbReference type="NCBI Taxonomy" id="117903"/>
    <lineage>
        <taxon>Eukaryota</taxon>
        <taxon>Metazoa</taxon>
        <taxon>Spiralia</taxon>
        <taxon>Lophotrochozoa</taxon>
        <taxon>Platyhelminthes</taxon>
        <taxon>Monogenea</taxon>
        <taxon>Polyopisthocotylea</taxon>
        <taxon>Polystomatidea</taxon>
        <taxon>Polystomatidae</taxon>
        <taxon>Protopolystoma</taxon>
    </lineage>
</organism>
<dbReference type="PROSITE" id="PS50102">
    <property type="entry name" value="RRM"/>
    <property type="match status" value="1"/>
</dbReference>
<dbReference type="GO" id="GO:1990904">
    <property type="term" value="C:ribonucleoprotein complex"/>
    <property type="evidence" value="ECO:0007669"/>
    <property type="project" value="TreeGrafter"/>
</dbReference>
<dbReference type="GO" id="GO:0005737">
    <property type="term" value="C:cytoplasm"/>
    <property type="evidence" value="ECO:0007669"/>
    <property type="project" value="TreeGrafter"/>
</dbReference>
<evidence type="ECO:0000256" key="2">
    <source>
        <dbReference type="PROSITE-ProRule" id="PRU00176"/>
    </source>
</evidence>
<reference evidence="4" key="1">
    <citation type="submission" date="2018-11" db="EMBL/GenBank/DDBJ databases">
        <authorList>
            <consortium name="Pathogen Informatics"/>
        </authorList>
    </citation>
    <scope>NUCLEOTIDE SEQUENCE</scope>
</reference>
<evidence type="ECO:0000313" key="5">
    <source>
        <dbReference type="Proteomes" id="UP000784294"/>
    </source>
</evidence>
<dbReference type="SUPFAM" id="SSF54928">
    <property type="entry name" value="RNA-binding domain, RBD"/>
    <property type="match status" value="1"/>
</dbReference>
<dbReference type="InterPro" id="IPR012677">
    <property type="entry name" value="Nucleotide-bd_a/b_plait_sf"/>
</dbReference>
<dbReference type="Proteomes" id="UP000784294">
    <property type="component" value="Unassembled WGS sequence"/>
</dbReference>
<dbReference type="PANTHER" id="PTHR23003">
    <property type="entry name" value="RNA RECOGNITION MOTIF RRM DOMAIN CONTAINING PROTEIN"/>
    <property type="match status" value="1"/>
</dbReference>
<name>A0A3S5AJC0_9PLAT</name>
<protein>
    <recommendedName>
        <fullName evidence="3">RRM domain-containing protein</fullName>
    </recommendedName>
</protein>
<dbReference type="InterPro" id="IPR050374">
    <property type="entry name" value="RRT5_SRSF_SR"/>
</dbReference>
<dbReference type="InterPro" id="IPR000504">
    <property type="entry name" value="RRM_dom"/>
</dbReference>